<dbReference type="AlphaFoldDB" id="A0A0A9CE00"/>
<dbReference type="EMBL" id="GBRH01228158">
    <property type="protein sequence ID" value="JAD69737.1"/>
    <property type="molecule type" value="Transcribed_RNA"/>
</dbReference>
<name>A0A0A9CE00_ARUDO</name>
<reference evidence="2" key="1">
    <citation type="submission" date="2014-09" db="EMBL/GenBank/DDBJ databases">
        <authorList>
            <person name="Magalhaes I.L.F."/>
            <person name="Oliveira U."/>
            <person name="Santos F.R."/>
            <person name="Vidigal T.H.D.A."/>
            <person name="Brescovit A.D."/>
            <person name="Santos A.J."/>
        </authorList>
    </citation>
    <scope>NUCLEOTIDE SEQUENCE</scope>
    <source>
        <tissue evidence="2">Shoot tissue taken approximately 20 cm above the soil surface</tissue>
    </source>
</reference>
<feature type="region of interest" description="Disordered" evidence="1">
    <location>
        <begin position="18"/>
        <end position="39"/>
    </location>
</feature>
<evidence type="ECO:0000256" key="1">
    <source>
        <dbReference type="SAM" id="MobiDB-lite"/>
    </source>
</evidence>
<feature type="compositionally biased region" description="Basic and acidic residues" evidence="1">
    <location>
        <begin position="28"/>
        <end position="39"/>
    </location>
</feature>
<proteinExistence type="predicted"/>
<accession>A0A0A9CE00</accession>
<evidence type="ECO:0000313" key="2">
    <source>
        <dbReference type="EMBL" id="JAD69737.1"/>
    </source>
</evidence>
<protein>
    <submittedName>
        <fullName evidence="2">Uncharacterized protein</fullName>
    </submittedName>
</protein>
<organism evidence="2">
    <name type="scientific">Arundo donax</name>
    <name type="common">Giant reed</name>
    <name type="synonym">Donax arundinaceus</name>
    <dbReference type="NCBI Taxonomy" id="35708"/>
    <lineage>
        <taxon>Eukaryota</taxon>
        <taxon>Viridiplantae</taxon>
        <taxon>Streptophyta</taxon>
        <taxon>Embryophyta</taxon>
        <taxon>Tracheophyta</taxon>
        <taxon>Spermatophyta</taxon>
        <taxon>Magnoliopsida</taxon>
        <taxon>Liliopsida</taxon>
        <taxon>Poales</taxon>
        <taxon>Poaceae</taxon>
        <taxon>PACMAD clade</taxon>
        <taxon>Arundinoideae</taxon>
        <taxon>Arundineae</taxon>
        <taxon>Arundo</taxon>
    </lineage>
</organism>
<reference evidence="2" key="2">
    <citation type="journal article" date="2015" name="Data Brief">
        <title>Shoot transcriptome of the giant reed, Arundo donax.</title>
        <authorList>
            <person name="Barrero R.A."/>
            <person name="Guerrero F.D."/>
            <person name="Moolhuijzen P."/>
            <person name="Goolsby J.A."/>
            <person name="Tidwell J."/>
            <person name="Bellgard S.E."/>
            <person name="Bellgard M.I."/>
        </authorList>
    </citation>
    <scope>NUCLEOTIDE SEQUENCE</scope>
    <source>
        <tissue evidence="2">Shoot tissue taken approximately 20 cm above the soil surface</tissue>
    </source>
</reference>
<sequence>MVLTARVAIRISTRIERTRNSQSLGRASHRELSARSREK</sequence>